<evidence type="ECO:0000259" key="8">
    <source>
        <dbReference type="Pfam" id="PF00108"/>
    </source>
</evidence>
<dbReference type="Gene3D" id="3.40.47.10">
    <property type="match status" value="2"/>
</dbReference>
<evidence type="ECO:0000313" key="10">
    <source>
        <dbReference type="EMBL" id="SDG24453.1"/>
    </source>
</evidence>
<evidence type="ECO:0000256" key="2">
    <source>
        <dbReference type="ARBA" id="ARBA00012705"/>
    </source>
</evidence>
<evidence type="ECO:0000259" key="9">
    <source>
        <dbReference type="Pfam" id="PF02803"/>
    </source>
</evidence>
<dbReference type="Pfam" id="PF02803">
    <property type="entry name" value="Thiolase_C"/>
    <property type="match status" value="1"/>
</dbReference>
<evidence type="ECO:0000256" key="6">
    <source>
        <dbReference type="PIRSR" id="PIRSR000429-1"/>
    </source>
</evidence>
<reference evidence="10 11" key="1">
    <citation type="submission" date="2016-10" db="EMBL/GenBank/DDBJ databases">
        <authorList>
            <person name="de Groot N.N."/>
        </authorList>
    </citation>
    <scope>NUCLEOTIDE SEQUENCE [LARGE SCALE GENOMIC DNA]</scope>
    <source>
        <strain evidence="10 11">CGMCC 4.3143</strain>
    </source>
</reference>
<evidence type="ECO:0000256" key="7">
    <source>
        <dbReference type="RuleBase" id="RU003557"/>
    </source>
</evidence>
<sequence>MSPSDVVVCDPVRTPVGVDGGVFATLTAADLATQALQGLIARTGLGEGDVDDVVLGYCYPTSEAPAIGRVAALNAGLGVGVAGMQLDRRCGSGLQAVLQAALTVGQGWADLVVAGGVEAMSQAEYYALGLQKGVRGDELRMVNRITRGRTTAGGVNFPVPGGMLETAENLRAEYAISRTEQDEFALRSQEKAVAATKEGRFAEEIVPVTVPGTRRTPETVVTLDEHPRAGLTLDDLARLRPVRRHEDPDATVTAGNACGQSDGASVCVVTTAARAAELGLTPFLRIVTSALAGVPPRTMGIGPVPAVATALQRAELGWADIDLIEVNEAFAAQVIACLREWGLPSDEPRLNVNGSGISLGHPAGATGCRILTTLAYEMRRRGSRYGLETMCMGGGQGLAAIVELVA</sequence>
<evidence type="ECO:0000256" key="5">
    <source>
        <dbReference type="ARBA" id="ARBA00040529"/>
    </source>
</evidence>
<accession>A0A1G7SN55</accession>
<dbReference type="InterPro" id="IPR002155">
    <property type="entry name" value="Thiolase"/>
</dbReference>
<feature type="active site" description="Proton acceptor" evidence="6">
    <location>
        <position position="391"/>
    </location>
</feature>
<dbReference type="EMBL" id="FNBE01000010">
    <property type="protein sequence ID" value="SDG24453.1"/>
    <property type="molecule type" value="Genomic_DNA"/>
</dbReference>
<feature type="active site" description="Acyl-thioester intermediate" evidence="6">
    <location>
        <position position="90"/>
    </location>
</feature>
<name>A0A1G7SN55_PSEOR</name>
<dbReference type="RefSeq" id="WP_093085180.1">
    <property type="nucleotide sequence ID" value="NZ_FNBE01000010.1"/>
</dbReference>
<keyword evidence="4 7" id="KW-0012">Acyltransferase</keyword>
<gene>
    <name evidence="10" type="ORF">SAMN05216377_11040</name>
</gene>
<dbReference type="NCBIfam" id="TIGR01930">
    <property type="entry name" value="AcCoA-C-Actrans"/>
    <property type="match status" value="1"/>
</dbReference>
<dbReference type="InterPro" id="IPR020616">
    <property type="entry name" value="Thiolase_N"/>
</dbReference>
<comment type="similarity">
    <text evidence="1 7">Belongs to the thiolase-like superfamily. Thiolase family.</text>
</comment>
<evidence type="ECO:0000256" key="1">
    <source>
        <dbReference type="ARBA" id="ARBA00010982"/>
    </source>
</evidence>
<dbReference type="InterPro" id="IPR020617">
    <property type="entry name" value="Thiolase_C"/>
</dbReference>
<dbReference type="PIRSF" id="PIRSF000429">
    <property type="entry name" value="Ac-CoA_Ac_transf"/>
    <property type="match status" value="1"/>
</dbReference>
<keyword evidence="11" id="KW-1185">Reference proteome</keyword>
<protein>
    <recommendedName>
        <fullName evidence="5">Probable acetyl-CoA acetyltransferase</fullName>
        <ecNumber evidence="2">2.3.1.9</ecNumber>
    </recommendedName>
</protein>
<evidence type="ECO:0000256" key="3">
    <source>
        <dbReference type="ARBA" id="ARBA00022679"/>
    </source>
</evidence>
<dbReference type="STRING" id="366584.SAMN05216377_11040"/>
<dbReference type="AlphaFoldDB" id="A0A1G7SN55"/>
<dbReference type="Pfam" id="PF00108">
    <property type="entry name" value="Thiolase_N"/>
    <property type="match status" value="1"/>
</dbReference>
<dbReference type="SUPFAM" id="SSF53901">
    <property type="entry name" value="Thiolase-like"/>
    <property type="match status" value="2"/>
</dbReference>
<evidence type="ECO:0000256" key="4">
    <source>
        <dbReference type="ARBA" id="ARBA00023315"/>
    </source>
</evidence>
<dbReference type="PANTHER" id="PTHR18919">
    <property type="entry name" value="ACETYL-COA C-ACYLTRANSFERASE"/>
    <property type="match status" value="1"/>
</dbReference>
<dbReference type="NCBIfam" id="NF004853">
    <property type="entry name" value="PRK06205.1"/>
    <property type="match status" value="1"/>
</dbReference>
<dbReference type="GO" id="GO:0003985">
    <property type="term" value="F:acetyl-CoA C-acetyltransferase activity"/>
    <property type="evidence" value="ECO:0007669"/>
    <property type="project" value="UniProtKB-EC"/>
</dbReference>
<keyword evidence="3 7" id="KW-0808">Transferase</keyword>
<feature type="domain" description="Thiolase C-terminal" evidence="9">
    <location>
        <begin position="281"/>
        <end position="403"/>
    </location>
</feature>
<evidence type="ECO:0000313" key="11">
    <source>
        <dbReference type="Proteomes" id="UP000198967"/>
    </source>
</evidence>
<dbReference type="CDD" id="cd00751">
    <property type="entry name" value="thiolase"/>
    <property type="match status" value="1"/>
</dbReference>
<dbReference type="InterPro" id="IPR016039">
    <property type="entry name" value="Thiolase-like"/>
</dbReference>
<feature type="domain" description="Thiolase N-terminal" evidence="8">
    <location>
        <begin position="6"/>
        <end position="271"/>
    </location>
</feature>
<proteinExistence type="inferred from homology"/>
<dbReference type="EC" id="2.3.1.9" evidence="2"/>
<dbReference type="PANTHER" id="PTHR18919:SF107">
    <property type="entry name" value="ACETYL-COA ACETYLTRANSFERASE, CYTOSOLIC"/>
    <property type="match status" value="1"/>
</dbReference>
<feature type="active site" description="Proton acceptor" evidence="6">
    <location>
        <position position="361"/>
    </location>
</feature>
<dbReference type="OrthoDB" id="3204099at2"/>
<dbReference type="Proteomes" id="UP000198967">
    <property type="component" value="Unassembled WGS sequence"/>
</dbReference>
<organism evidence="10 11">
    <name type="scientific">Pseudonocardia oroxyli</name>
    <dbReference type="NCBI Taxonomy" id="366584"/>
    <lineage>
        <taxon>Bacteria</taxon>
        <taxon>Bacillati</taxon>
        <taxon>Actinomycetota</taxon>
        <taxon>Actinomycetes</taxon>
        <taxon>Pseudonocardiales</taxon>
        <taxon>Pseudonocardiaceae</taxon>
        <taxon>Pseudonocardia</taxon>
    </lineage>
</organism>